<dbReference type="Proteomes" id="UP001225134">
    <property type="component" value="Unassembled WGS sequence"/>
</dbReference>
<evidence type="ECO:0000313" key="5">
    <source>
        <dbReference type="EMBL" id="MDK9580816.1"/>
    </source>
</evidence>
<name>A0ABT7HJW3_9FUSO</name>
<evidence type="ECO:0000313" key="6">
    <source>
        <dbReference type="Proteomes" id="UP001225134"/>
    </source>
</evidence>
<organism evidence="5 6">
    <name type="scientific">Sneathia sanguinegens</name>
    <dbReference type="NCBI Taxonomy" id="40543"/>
    <lineage>
        <taxon>Bacteria</taxon>
        <taxon>Fusobacteriati</taxon>
        <taxon>Fusobacteriota</taxon>
        <taxon>Fusobacteriia</taxon>
        <taxon>Fusobacteriales</taxon>
        <taxon>Leptotrichiaceae</taxon>
        <taxon>Sneathia</taxon>
    </lineage>
</organism>
<comment type="cofactor">
    <cofactor evidence="1">
        <name>Mg(2+)</name>
        <dbReference type="ChEBI" id="CHEBI:18420"/>
    </cofactor>
</comment>
<dbReference type="EMBL" id="JASSPP010000007">
    <property type="protein sequence ID" value="MDK9580816.1"/>
    <property type="molecule type" value="Genomic_DNA"/>
</dbReference>
<evidence type="ECO:0000256" key="3">
    <source>
        <dbReference type="ARBA" id="ARBA00022801"/>
    </source>
</evidence>
<sequence length="101" mass="11464">MKEKTLENKIKEHLKKNGHFHFKFFANALTKTGVPDIIACINGKFVGIEVKNPNGKGVISPLQRITCNEINRQGGKAIIVDNFDKYLKFYEEVIEDVCNVL</sequence>
<evidence type="ECO:0000259" key="4">
    <source>
        <dbReference type="SMART" id="SM00990"/>
    </source>
</evidence>
<dbReference type="InterPro" id="IPR011335">
    <property type="entry name" value="Restrct_endonuc-II-like"/>
</dbReference>
<keyword evidence="2" id="KW-0540">Nuclease</keyword>
<reference evidence="5 6" key="1">
    <citation type="submission" date="2023-06" db="EMBL/GenBank/DDBJ databases">
        <title>Antibody response to the Sneathia vaginalis cytopathogenic toxin A during pregnancy.</title>
        <authorList>
            <person name="Mccoy Z.T."/>
            <person name="Serrano M.G."/>
            <person name="Spaine K."/>
            <person name="Edwards D.J."/>
            <person name="Buck G.A."/>
            <person name="Jefferson K."/>
        </authorList>
    </citation>
    <scope>NUCLEOTIDE SEQUENCE [LARGE SCALE GENOMIC DNA]</scope>
    <source>
        <strain evidence="5 6">CCUG 42621</strain>
    </source>
</reference>
<protein>
    <submittedName>
        <fullName evidence="5">VRR-NUC domain-containing protein</fullName>
    </submittedName>
</protein>
<proteinExistence type="predicted"/>
<evidence type="ECO:0000256" key="2">
    <source>
        <dbReference type="ARBA" id="ARBA00022722"/>
    </source>
</evidence>
<dbReference type="SUPFAM" id="SSF52980">
    <property type="entry name" value="Restriction endonuclease-like"/>
    <property type="match status" value="1"/>
</dbReference>
<keyword evidence="3" id="KW-0378">Hydrolase</keyword>
<comment type="caution">
    <text evidence="5">The sequence shown here is derived from an EMBL/GenBank/DDBJ whole genome shotgun (WGS) entry which is preliminary data.</text>
</comment>
<accession>A0ABT7HJW3</accession>
<dbReference type="InterPro" id="IPR014883">
    <property type="entry name" value="VRR_NUC"/>
</dbReference>
<dbReference type="SMART" id="SM00990">
    <property type="entry name" value="VRR_NUC"/>
    <property type="match status" value="1"/>
</dbReference>
<feature type="domain" description="VRR-NUC" evidence="4">
    <location>
        <begin position="1"/>
        <end position="84"/>
    </location>
</feature>
<gene>
    <name evidence="5" type="ORF">QQA45_04710</name>
</gene>
<dbReference type="Gene3D" id="3.40.1350.10">
    <property type="match status" value="1"/>
</dbReference>
<evidence type="ECO:0000256" key="1">
    <source>
        <dbReference type="ARBA" id="ARBA00001946"/>
    </source>
</evidence>
<dbReference type="InterPro" id="IPR011856">
    <property type="entry name" value="tRNA_endonuc-like_dom_sf"/>
</dbReference>
<keyword evidence="6" id="KW-1185">Reference proteome</keyword>
<dbReference type="RefSeq" id="WP_285153066.1">
    <property type="nucleotide sequence ID" value="NZ_JASSPP010000007.1"/>
</dbReference>